<evidence type="ECO:0000256" key="11">
    <source>
        <dbReference type="SAM" id="Phobius"/>
    </source>
</evidence>
<keyword evidence="16" id="KW-1185">Reference proteome</keyword>
<keyword evidence="4 11" id="KW-0812">Transmembrane</keyword>
<dbReference type="Proteomes" id="UP000244081">
    <property type="component" value="Unassembled WGS sequence"/>
</dbReference>
<evidence type="ECO:0000256" key="7">
    <source>
        <dbReference type="ARBA" id="ARBA00023224"/>
    </source>
</evidence>
<dbReference type="AlphaFoldDB" id="A0A2T5VFI9"/>
<keyword evidence="7 9" id="KW-0807">Transducer</keyword>
<dbReference type="RefSeq" id="WP_107988082.1">
    <property type="nucleotide sequence ID" value="NZ_QAYG01000001.1"/>
</dbReference>
<dbReference type="Pfam" id="PF00015">
    <property type="entry name" value="MCPsignal"/>
    <property type="match status" value="1"/>
</dbReference>
<evidence type="ECO:0000313" key="16">
    <source>
        <dbReference type="Proteomes" id="UP000244081"/>
    </source>
</evidence>
<accession>A0A2T5VFI9</accession>
<dbReference type="InterPro" id="IPR004090">
    <property type="entry name" value="Chemotax_Me-accpt_rcpt"/>
</dbReference>
<keyword evidence="5 11" id="KW-1133">Transmembrane helix</keyword>
<keyword evidence="2" id="KW-1003">Cell membrane</keyword>
<dbReference type="SMART" id="SM00283">
    <property type="entry name" value="MA"/>
    <property type="match status" value="1"/>
</dbReference>
<dbReference type="PRINTS" id="PR00260">
    <property type="entry name" value="CHEMTRNSDUCR"/>
</dbReference>
<dbReference type="EMBL" id="QAYG01000001">
    <property type="protein sequence ID" value="PTW62525.1"/>
    <property type="molecule type" value="Genomic_DNA"/>
</dbReference>
<dbReference type="PROSITE" id="PS50192">
    <property type="entry name" value="T_SNARE"/>
    <property type="match status" value="1"/>
</dbReference>
<gene>
    <name evidence="15" type="ORF">C8N35_101569</name>
</gene>
<feature type="transmembrane region" description="Helical" evidence="11">
    <location>
        <begin position="198"/>
        <end position="220"/>
    </location>
</feature>
<evidence type="ECO:0000256" key="4">
    <source>
        <dbReference type="ARBA" id="ARBA00022692"/>
    </source>
</evidence>
<dbReference type="OrthoDB" id="8320983at2"/>
<evidence type="ECO:0000313" key="15">
    <source>
        <dbReference type="EMBL" id="PTW62525.1"/>
    </source>
</evidence>
<feature type="region of interest" description="Disordered" evidence="10">
    <location>
        <begin position="272"/>
        <end position="292"/>
    </location>
</feature>
<evidence type="ECO:0000256" key="9">
    <source>
        <dbReference type="PROSITE-ProRule" id="PRU00284"/>
    </source>
</evidence>
<evidence type="ECO:0000259" key="12">
    <source>
        <dbReference type="PROSITE" id="PS50111"/>
    </source>
</evidence>
<dbReference type="SUPFAM" id="SSF103190">
    <property type="entry name" value="Sensory domain-like"/>
    <property type="match status" value="1"/>
</dbReference>
<dbReference type="SMART" id="SM00304">
    <property type="entry name" value="HAMP"/>
    <property type="match status" value="1"/>
</dbReference>
<evidence type="ECO:0000256" key="8">
    <source>
        <dbReference type="ARBA" id="ARBA00029447"/>
    </source>
</evidence>
<comment type="similarity">
    <text evidence="8">Belongs to the methyl-accepting chemotaxis (MCP) protein family.</text>
</comment>
<dbReference type="Pfam" id="PF17202">
    <property type="entry name" value="sCache_3_3"/>
    <property type="match status" value="1"/>
</dbReference>
<dbReference type="CDD" id="cd06225">
    <property type="entry name" value="HAMP"/>
    <property type="match status" value="1"/>
</dbReference>
<dbReference type="InterPro" id="IPR033463">
    <property type="entry name" value="sCache_3"/>
</dbReference>
<evidence type="ECO:0000256" key="1">
    <source>
        <dbReference type="ARBA" id="ARBA00004429"/>
    </source>
</evidence>
<dbReference type="Gene3D" id="6.10.340.10">
    <property type="match status" value="1"/>
</dbReference>
<dbReference type="Pfam" id="PF00672">
    <property type="entry name" value="HAMP"/>
    <property type="match status" value="1"/>
</dbReference>
<keyword evidence="6 11" id="KW-0472">Membrane</keyword>
<reference evidence="15 16" key="1">
    <citation type="submission" date="2018-04" db="EMBL/GenBank/DDBJ databases">
        <title>Genomic Encyclopedia of Archaeal and Bacterial Type Strains, Phase II (KMG-II): from individual species to whole genera.</title>
        <authorList>
            <person name="Goeker M."/>
        </authorList>
    </citation>
    <scope>NUCLEOTIDE SEQUENCE [LARGE SCALE GENOMIC DNA]</scope>
    <source>
        <strain evidence="15 16">DSM 23382</strain>
    </source>
</reference>
<comment type="subcellular location">
    <subcellularLocation>
        <location evidence="1">Cell inner membrane</location>
        <topology evidence="1">Multi-pass membrane protein</topology>
    </subcellularLocation>
</comment>
<dbReference type="GO" id="GO:0004888">
    <property type="term" value="F:transmembrane signaling receptor activity"/>
    <property type="evidence" value="ECO:0007669"/>
    <property type="project" value="InterPro"/>
</dbReference>
<evidence type="ECO:0000259" key="14">
    <source>
        <dbReference type="PROSITE" id="PS50885"/>
    </source>
</evidence>
<organism evidence="15 16">
    <name type="scientific">Breoghania corrubedonensis</name>
    <dbReference type="NCBI Taxonomy" id="665038"/>
    <lineage>
        <taxon>Bacteria</taxon>
        <taxon>Pseudomonadati</taxon>
        <taxon>Pseudomonadota</taxon>
        <taxon>Alphaproteobacteria</taxon>
        <taxon>Hyphomicrobiales</taxon>
        <taxon>Stappiaceae</taxon>
        <taxon>Breoghania</taxon>
    </lineage>
</organism>
<feature type="domain" description="HAMP" evidence="14">
    <location>
        <begin position="222"/>
        <end position="275"/>
    </location>
</feature>
<keyword evidence="3" id="KW-0997">Cell inner membrane</keyword>
<sequence>MKINSSRLGLVAAMTTMSTILLTAALAIVGFVVYSTVANQVANEATARQNTSLRIAATIFERDIEGAKVTWARDDNVKRIVVSGPLSFDDNKMIDTIGRMTGETTTVFAWDPDSRDFWRRTTNIVKPDGSRAVGTPLGQNGAVYAVIARGEAYRGEATILGQPYYTIYQPIFSSTGEPVGILYAGVRKAQIAAVINKMLTSLAVAFVLILAVAVAATLVLTRKMLRPLTDLAGITRRIAADDLKASVPYIERGDEVGEMAKAVETLKKRNQERHELEAARDKERAAREERVQKTETRIAGFRDTVQALIQSVEDTAKGLEATARSLTDIAGESAARAHETATASEEATGNVETVASAAEELATSITEISRQVSHTKDIVGQATEGAAATNAKVSSLADAAHKIGEVIGLIQDIAEQTNLLALNATIEAARAGEAGKGFAVVAAEVKELATQTSKATEEISAQITAIQDSTQDAAKAIKEITRTMDDVNSYTSAIAAAVEQQGSATTEISRNVQGAARGTVAVTGNMERLSASVTSTNASAETVLKASSEVADKTEQLRLEINTFLTEVNAA</sequence>
<feature type="domain" description="Methyl-accepting transducer" evidence="12">
    <location>
        <begin position="308"/>
        <end position="551"/>
    </location>
</feature>
<dbReference type="SUPFAM" id="SSF58104">
    <property type="entry name" value="Methyl-accepting chemotaxis protein (MCP) signaling domain"/>
    <property type="match status" value="1"/>
</dbReference>
<comment type="caution">
    <text evidence="15">The sequence shown here is derived from an EMBL/GenBank/DDBJ whole genome shotgun (WGS) entry which is preliminary data.</text>
</comment>
<evidence type="ECO:0000256" key="6">
    <source>
        <dbReference type="ARBA" id="ARBA00023136"/>
    </source>
</evidence>
<dbReference type="PANTHER" id="PTHR32089:SF112">
    <property type="entry name" value="LYSOZYME-LIKE PROTEIN-RELATED"/>
    <property type="match status" value="1"/>
</dbReference>
<dbReference type="PROSITE" id="PS50111">
    <property type="entry name" value="CHEMOTAXIS_TRANSDUC_2"/>
    <property type="match status" value="1"/>
</dbReference>
<dbReference type="InterPro" id="IPR000727">
    <property type="entry name" value="T_SNARE_dom"/>
</dbReference>
<dbReference type="Gene3D" id="1.10.287.950">
    <property type="entry name" value="Methyl-accepting chemotaxis protein"/>
    <property type="match status" value="1"/>
</dbReference>
<proteinExistence type="inferred from homology"/>
<protein>
    <submittedName>
        <fullName evidence="15">Methyl-accepting chemotaxis protein</fullName>
    </submittedName>
</protein>
<evidence type="ECO:0000256" key="5">
    <source>
        <dbReference type="ARBA" id="ARBA00022989"/>
    </source>
</evidence>
<evidence type="ECO:0000259" key="13">
    <source>
        <dbReference type="PROSITE" id="PS50192"/>
    </source>
</evidence>
<dbReference type="GO" id="GO:0005886">
    <property type="term" value="C:plasma membrane"/>
    <property type="evidence" value="ECO:0007669"/>
    <property type="project" value="UniProtKB-SubCell"/>
</dbReference>
<evidence type="ECO:0000256" key="3">
    <source>
        <dbReference type="ARBA" id="ARBA00022519"/>
    </source>
</evidence>
<dbReference type="InterPro" id="IPR003660">
    <property type="entry name" value="HAMP_dom"/>
</dbReference>
<dbReference type="PROSITE" id="PS50885">
    <property type="entry name" value="HAMP"/>
    <property type="match status" value="1"/>
</dbReference>
<evidence type="ECO:0000256" key="10">
    <source>
        <dbReference type="SAM" id="MobiDB-lite"/>
    </source>
</evidence>
<dbReference type="InterPro" id="IPR004089">
    <property type="entry name" value="MCPsignal_dom"/>
</dbReference>
<dbReference type="GO" id="GO:0006935">
    <property type="term" value="P:chemotaxis"/>
    <property type="evidence" value="ECO:0007669"/>
    <property type="project" value="InterPro"/>
</dbReference>
<dbReference type="InterPro" id="IPR029151">
    <property type="entry name" value="Sensor-like_sf"/>
</dbReference>
<name>A0A2T5VFI9_9HYPH</name>
<feature type="domain" description="T-SNARE coiled-coil homology" evidence="13">
    <location>
        <begin position="467"/>
        <end position="529"/>
    </location>
</feature>
<dbReference type="GO" id="GO:0007165">
    <property type="term" value="P:signal transduction"/>
    <property type="evidence" value="ECO:0007669"/>
    <property type="project" value="UniProtKB-KW"/>
</dbReference>
<evidence type="ECO:0000256" key="2">
    <source>
        <dbReference type="ARBA" id="ARBA00022475"/>
    </source>
</evidence>
<dbReference type="PANTHER" id="PTHR32089">
    <property type="entry name" value="METHYL-ACCEPTING CHEMOTAXIS PROTEIN MCPB"/>
    <property type="match status" value="1"/>
</dbReference>